<comment type="caution">
    <text evidence="1">The sequence shown here is derived from an EMBL/GenBank/DDBJ whole genome shotgun (WGS) entry which is preliminary data.</text>
</comment>
<dbReference type="AlphaFoldDB" id="F1YRJ7"/>
<gene>
    <name evidence="1" type="ORF">APO_0531</name>
</gene>
<evidence type="ECO:0000313" key="1">
    <source>
        <dbReference type="EMBL" id="EGE48579.1"/>
    </source>
</evidence>
<protein>
    <submittedName>
        <fullName evidence="1">Uncharacterized protein</fullName>
    </submittedName>
</protein>
<organism evidence="1 2">
    <name type="scientific">Acetobacter pomorum DM001</name>
    <dbReference type="NCBI Taxonomy" id="945681"/>
    <lineage>
        <taxon>Bacteria</taxon>
        <taxon>Pseudomonadati</taxon>
        <taxon>Pseudomonadota</taxon>
        <taxon>Alphaproteobacteria</taxon>
        <taxon>Acetobacterales</taxon>
        <taxon>Acetobacteraceae</taxon>
        <taxon>Acetobacter</taxon>
    </lineage>
</organism>
<reference evidence="1 2" key="1">
    <citation type="journal article" date="2011" name="Science">
        <title>Drosophila microbiome modulates host developmental and metabolic homeostasis via insulin signaling.</title>
        <authorList>
            <person name="Shin S.C."/>
            <person name="Kim S.H."/>
            <person name="You H."/>
            <person name="Kim B."/>
            <person name="Kim A.C."/>
            <person name="Lee K.A."/>
            <person name="Yoon J.H."/>
            <person name="Ryu J.H."/>
            <person name="Lee W.J."/>
        </authorList>
    </citation>
    <scope>NUCLEOTIDE SEQUENCE [LARGE SCALE GENOMIC DNA]</scope>
    <source>
        <strain evidence="1 2">DM001</strain>
    </source>
</reference>
<dbReference type="EMBL" id="AEUP01000012">
    <property type="protein sequence ID" value="EGE48579.1"/>
    <property type="molecule type" value="Genomic_DNA"/>
</dbReference>
<evidence type="ECO:0000313" key="2">
    <source>
        <dbReference type="Proteomes" id="UP000018454"/>
    </source>
</evidence>
<sequence length="35" mass="4216">MLWDTLAADRQLQRTWKAEGVPFWKRLLRAFLIQG</sequence>
<name>F1YRJ7_9PROT</name>
<accession>F1YRJ7</accession>
<dbReference type="Proteomes" id="UP000018454">
    <property type="component" value="Unassembled WGS sequence"/>
</dbReference>
<proteinExistence type="predicted"/>